<name>A0A072TCW7_MEDTR</name>
<organism evidence="4 6">
    <name type="scientific">Medicago truncatula</name>
    <name type="common">Barrel medic</name>
    <name type="synonym">Medicago tribuloides</name>
    <dbReference type="NCBI Taxonomy" id="3880"/>
    <lineage>
        <taxon>Eukaryota</taxon>
        <taxon>Viridiplantae</taxon>
        <taxon>Streptophyta</taxon>
        <taxon>Embryophyta</taxon>
        <taxon>Tracheophyta</taxon>
        <taxon>Spermatophyta</taxon>
        <taxon>Magnoliopsida</taxon>
        <taxon>eudicotyledons</taxon>
        <taxon>Gunneridae</taxon>
        <taxon>Pentapetalae</taxon>
        <taxon>rosids</taxon>
        <taxon>fabids</taxon>
        <taxon>Fabales</taxon>
        <taxon>Fabaceae</taxon>
        <taxon>Papilionoideae</taxon>
        <taxon>50 kb inversion clade</taxon>
        <taxon>NPAAA clade</taxon>
        <taxon>Hologalegina</taxon>
        <taxon>IRL clade</taxon>
        <taxon>Trifolieae</taxon>
        <taxon>Medicago</taxon>
    </lineage>
</organism>
<dbReference type="PANTHER" id="PTHR11552">
    <property type="entry name" value="GLUCOSE-METHANOL-CHOLINE GMC OXIDOREDUCTASE"/>
    <property type="match status" value="1"/>
</dbReference>
<dbReference type="InterPro" id="IPR036188">
    <property type="entry name" value="FAD/NAD-bd_sf"/>
</dbReference>
<evidence type="ECO:0000259" key="3">
    <source>
        <dbReference type="Pfam" id="PF14759"/>
    </source>
</evidence>
<dbReference type="SUPFAM" id="SSF55424">
    <property type="entry name" value="FAD/NAD-linked reductases, dimerisation (C-terminal) domain"/>
    <property type="match status" value="1"/>
</dbReference>
<dbReference type="STRING" id="3880.A0A072TCW7"/>
<dbReference type="Gene3D" id="3.50.50.60">
    <property type="entry name" value="FAD/NAD(P)-binding domain"/>
    <property type="match status" value="2"/>
</dbReference>
<dbReference type="AlphaFoldDB" id="A0A072TCW7"/>
<reference evidence="4 6" key="2">
    <citation type="journal article" date="2014" name="BMC Genomics">
        <title>An improved genome release (version Mt4.0) for the model legume Medicago truncatula.</title>
        <authorList>
            <person name="Tang H."/>
            <person name="Krishnakumar V."/>
            <person name="Bidwell S."/>
            <person name="Rosen B."/>
            <person name="Chan A."/>
            <person name="Zhou S."/>
            <person name="Gentzbittel L."/>
            <person name="Childs K.L."/>
            <person name="Yandell M."/>
            <person name="Gundlach H."/>
            <person name="Mayer K.F."/>
            <person name="Schwartz D.C."/>
            <person name="Town C.D."/>
        </authorList>
    </citation>
    <scope>GENOME REANNOTATION</scope>
    <source>
        <strain evidence="4">A17</strain>
        <strain evidence="5 6">cv. Jemalong A17</strain>
    </source>
</reference>
<dbReference type="InterPro" id="IPR028202">
    <property type="entry name" value="Reductase_C"/>
</dbReference>
<dbReference type="PANTHER" id="PTHR11552:SF147">
    <property type="entry name" value="CHOLINE DEHYDROGENASE, MITOCHONDRIAL"/>
    <property type="match status" value="1"/>
</dbReference>
<keyword evidence="6" id="KW-1185">Reference proteome</keyword>
<dbReference type="Pfam" id="PF14759">
    <property type="entry name" value="Reductase_C"/>
    <property type="match status" value="1"/>
</dbReference>
<gene>
    <name evidence="4" type="ORF">MTR_1581s0010</name>
</gene>
<evidence type="ECO:0000313" key="4">
    <source>
        <dbReference type="EMBL" id="KEH15257.1"/>
    </source>
</evidence>
<sequence>MRGSGSLNREFYGTQLLKNALRYYLTRTGPLATGAMSVGAFVRSSPQVHRPDIQLYMDGVTFGIANGNSKVQVPLTRVERQPGLSIYAHLLRCTSEGTVMVTSTDPAVSPAISPNWLSTEADRQTAIHATHYMRRYVTQTAVAPKIDHEFFPGGSLQQSNDDIVSIWRKYATTGIHGVGTCRMGGDALAVVDHRLRVNGVEGLRIVDYVRVEALEGADLVTGIRLTSGELLACDLLVVGVGITPEIGPLLDAGAKTENGVVVDEMCATSLPDVVAVVIAQHIRTYRLKIQTVGLPVGYDQTVVRGEIDEASFAIVYLKQGKVVALDCVNMPRDYMQGRWLVLACASIDPVFLSDALNRTGNRGG</sequence>
<dbReference type="InterPro" id="IPR007867">
    <property type="entry name" value="GMC_OxRtase_C"/>
</dbReference>
<accession>A0A072TCW7</accession>
<dbReference type="InterPro" id="IPR012132">
    <property type="entry name" value="GMC_OxRdtase"/>
</dbReference>
<dbReference type="InterPro" id="IPR016156">
    <property type="entry name" value="FAD/NAD-linked_Rdtase_dimer_sf"/>
</dbReference>
<dbReference type="SUPFAM" id="SSF51905">
    <property type="entry name" value="FAD/NAD(P)-binding domain"/>
    <property type="match status" value="1"/>
</dbReference>
<dbReference type="Pfam" id="PF05199">
    <property type="entry name" value="GMC_oxred_C"/>
    <property type="match status" value="1"/>
</dbReference>
<protein>
    <submittedName>
        <fullName evidence="4">GMC family oxidoreductase</fullName>
    </submittedName>
</protein>
<evidence type="ECO:0000313" key="6">
    <source>
        <dbReference type="Proteomes" id="UP000002051"/>
    </source>
</evidence>
<dbReference type="GO" id="GO:0050660">
    <property type="term" value="F:flavin adenine dinucleotide binding"/>
    <property type="evidence" value="ECO:0007669"/>
    <property type="project" value="InterPro"/>
</dbReference>
<comment type="similarity">
    <text evidence="1">Belongs to the GMC oxidoreductase family.</text>
</comment>
<dbReference type="Gene3D" id="3.30.560.10">
    <property type="entry name" value="Glucose Oxidase, domain 3"/>
    <property type="match status" value="1"/>
</dbReference>
<dbReference type="SUPFAM" id="SSF54373">
    <property type="entry name" value="FAD-linked reductases, C-terminal domain"/>
    <property type="match status" value="1"/>
</dbReference>
<dbReference type="EnsemblPlants" id="KEH15257">
    <property type="protein sequence ID" value="KEH15257"/>
    <property type="gene ID" value="MTR_1581s0010"/>
</dbReference>
<evidence type="ECO:0000256" key="1">
    <source>
        <dbReference type="ARBA" id="ARBA00010790"/>
    </source>
</evidence>
<dbReference type="GO" id="GO:0016614">
    <property type="term" value="F:oxidoreductase activity, acting on CH-OH group of donors"/>
    <property type="evidence" value="ECO:0007669"/>
    <property type="project" value="InterPro"/>
</dbReference>
<dbReference type="Proteomes" id="UP000002051">
    <property type="component" value="Unassembled WGS sequence"/>
</dbReference>
<evidence type="ECO:0000313" key="5">
    <source>
        <dbReference type="EnsemblPlants" id="KEH15257"/>
    </source>
</evidence>
<feature type="domain" description="Glucose-methanol-choline oxidoreductase C-terminal" evidence="2">
    <location>
        <begin position="94"/>
        <end position="207"/>
    </location>
</feature>
<dbReference type="HOGENOM" id="CLU_761585_0_0_1"/>
<reference evidence="4 6" key="1">
    <citation type="journal article" date="2011" name="Nature">
        <title>The Medicago genome provides insight into the evolution of rhizobial symbioses.</title>
        <authorList>
            <person name="Young N.D."/>
            <person name="Debelle F."/>
            <person name="Oldroyd G.E."/>
            <person name="Geurts R."/>
            <person name="Cannon S.B."/>
            <person name="Udvardi M.K."/>
            <person name="Benedito V.A."/>
            <person name="Mayer K.F."/>
            <person name="Gouzy J."/>
            <person name="Schoof H."/>
            <person name="Van de Peer Y."/>
            <person name="Proost S."/>
            <person name="Cook D.R."/>
            <person name="Meyers B.C."/>
            <person name="Spannagl M."/>
            <person name="Cheung F."/>
            <person name="De Mita S."/>
            <person name="Krishnakumar V."/>
            <person name="Gundlach H."/>
            <person name="Zhou S."/>
            <person name="Mudge J."/>
            <person name="Bharti A.K."/>
            <person name="Murray J.D."/>
            <person name="Naoumkina M.A."/>
            <person name="Rosen B."/>
            <person name="Silverstein K.A."/>
            <person name="Tang H."/>
            <person name="Rombauts S."/>
            <person name="Zhao P.X."/>
            <person name="Zhou P."/>
            <person name="Barbe V."/>
            <person name="Bardou P."/>
            <person name="Bechner M."/>
            <person name="Bellec A."/>
            <person name="Berger A."/>
            <person name="Berges H."/>
            <person name="Bidwell S."/>
            <person name="Bisseling T."/>
            <person name="Choisne N."/>
            <person name="Couloux A."/>
            <person name="Denny R."/>
            <person name="Deshpande S."/>
            <person name="Dai X."/>
            <person name="Doyle J.J."/>
            <person name="Dudez A.M."/>
            <person name="Farmer A.D."/>
            <person name="Fouteau S."/>
            <person name="Franken C."/>
            <person name="Gibelin C."/>
            <person name="Gish J."/>
            <person name="Goldstein S."/>
            <person name="Gonzalez A.J."/>
            <person name="Green P.J."/>
            <person name="Hallab A."/>
            <person name="Hartog M."/>
            <person name="Hua A."/>
            <person name="Humphray S.J."/>
            <person name="Jeong D.H."/>
            <person name="Jing Y."/>
            <person name="Jocker A."/>
            <person name="Kenton S.M."/>
            <person name="Kim D.J."/>
            <person name="Klee K."/>
            <person name="Lai H."/>
            <person name="Lang C."/>
            <person name="Lin S."/>
            <person name="Macmil S.L."/>
            <person name="Magdelenat G."/>
            <person name="Matthews L."/>
            <person name="McCorrison J."/>
            <person name="Monaghan E.L."/>
            <person name="Mun J.H."/>
            <person name="Najar F.Z."/>
            <person name="Nicholson C."/>
            <person name="Noirot C."/>
            <person name="O'Bleness M."/>
            <person name="Paule C.R."/>
            <person name="Poulain J."/>
            <person name="Prion F."/>
            <person name="Qin B."/>
            <person name="Qu C."/>
            <person name="Retzel E.F."/>
            <person name="Riddle C."/>
            <person name="Sallet E."/>
            <person name="Samain S."/>
            <person name="Samson N."/>
            <person name="Sanders I."/>
            <person name="Saurat O."/>
            <person name="Scarpelli C."/>
            <person name="Schiex T."/>
            <person name="Segurens B."/>
            <person name="Severin A.J."/>
            <person name="Sherrier D.J."/>
            <person name="Shi R."/>
            <person name="Sims S."/>
            <person name="Singer S.R."/>
            <person name="Sinharoy S."/>
            <person name="Sterck L."/>
            <person name="Viollet A."/>
            <person name="Wang B.B."/>
            <person name="Wang K."/>
            <person name="Wang M."/>
            <person name="Wang X."/>
            <person name="Warfsmann J."/>
            <person name="Weissenbach J."/>
            <person name="White D.D."/>
            <person name="White J.D."/>
            <person name="Wiley G.B."/>
            <person name="Wincker P."/>
            <person name="Xing Y."/>
            <person name="Yang L."/>
            <person name="Yao Z."/>
            <person name="Ying F."/>
            <person name="Zhai J."/>
            <person name="Zhou L."/>
            <person name="Zuber A."/>
            <person name="Denarie J."/>
            <person name="Dixon R.A."/>
            <person name="May G.D."/>
            <person name="Schwartz D.C."/>
            <person name="Rogers J."/>
            <person name="Quetier F."/>
            <person name="Town C.D."/>
            <person name="Roe B.A."/>
        </authorList>
    </citation>
    <scope>NUCLEOTIDE SEQUENCE [LARGE SCALE GENOMIC DNA]</scope>
    <source>
        <strain evidence="4">A17</strain>
        <strain evidence="5 6">cv. Jemalong A17</strain>
    </source>
</reference>
<evidence type="ECO:0000259" key="2">
    <source>
        <dbReference type="Pfam" id="PF05199"/>
    </source>
</evidence>
<reference evidence="5" key="3">
    <citation type="submission" date="2015-06" db="UniProtKB">
        <authorList>
            <consortium name="EnsemblPlants"/>
        </authorList>
    </citation>
    <scope>IDENTIFICATION</scope>
    <source>
        <strain evidence="5">cv. Jemalong A17</strain>
    </source>
</reference>
<dbReference type="Gene3D" id="3.30.390.30">
    <property type="match status" value="1"/>
</dbReference>
<feature type="domain" description="Reductase C-terminal" evidence="3">
    <location>
        <begin position="285"/>
        <end position="355"/>
    </location>
</feature>
<proteinExistence type="inferred from homology"/>
<dbReference type="EMBL" id="KL404305">
    <property type="protein sequence ID" value="KEH15257.1"/>
    <property type="molecule type" value="Genomic_DNA"/>
</dbReference>